<proteinExistence type="predicted"/>
<feature type="chain" id="PRO_5042592460" evidence="1">
    <location>
        <begin position="27"/>
        <end position="81"/>
    </location>
</feature>
<reference evidence="2" key="2">
    <citation type="journal article" date="2020" name="Microorganisms">
        <title>Osmotic Adaptation and Compatible Solute Biosynthesis of Phototrophic Bacteria as Revealed from Genome Analyses.</title>
        <authorList>
            <person name="Imhoff J.F."/>
            <person name="Rahn T."/>
            <person name="Kunzel S."/>
            <person name="Keller A."/>
            <person name="Neulinger S.C."/>
        </authorList>
    </citation>
    <scope>NUCLEOTIDE SEQUENCE</scope>
    <source>
        <strain evidence="2">DSM 11080</strain>
    </source>
</reference>
<evidence type="ECO:0000256" key="1">
    <source>
        <dbReference type="SAM" id="SignalP"/>
    </source>
</evidence>
<protein>
    <submittedName>
        <fullName evidence="2">Uncharacterized protein</fullName>
    </submittedName>
</protein>
<gene>
    <name evidence="2" type="ORF">CKO40_18460</name>
</gene>
<reference evidence="2" key="1">
    <citation type="submission" date="2017-08" db="EMBL/GenBank/DDBJ databases">
        <authorList>
            <person name="Imhoff J.F."/>
            <person name="Rahn T."/>
            <person name="Kuenzel S."/>
            <person name="Neulinger S.C."/>
        </authorList>
    </citation>
    <scope>NUCLEOTIDE SEQUENCE</scope>
    <source>
        <strain evidence="2">DSM 11080</strain>
    </source>
</reference>
<dbReference type="RefSeq" id="WP_200347931.1">
    <property type="nucleotide sequence ID" value="NZ_NRSJ01000042.1"/>
</dbReference>
<organism evidence="2 3">
    <name type="scientific">Halochromatium glycolicum</name>
    <dbReference type="NCBI Taxonomy" id="85075"/>
    <lineage>
        <taxon>Bacteria</taxon>
        <taxon>Pseudomonadati</taxon>
        <taxon>Pseudomonadota</taxon>
        <taxon>Gammaproteobacteria</taxon>
        <taxon>Chromatiales</taxon>
        <taxon>Chromatiaceae</taxon>
        <taxon>Halochromatium</taxon>
    </lineage>
</organism>
<accession>A0AAJ0XC21</accession>
<sequence length="81" mass="8989">MDKLTRLLARITVALLLTFSGGQAMAIEEPDYAAVREGRGFELRRYARSLTHRGRLVQPRGSAARPRLDAGAIAEFQFSVD</sequence>
<dbReference type="Proteomes" id="UP001296776">
    <property type="component" value="Unassembled WGS sequence"/>
</dbReference>
<name>A0AAJ0XC21_9GAMM</name>
<dbReference type="AlphaFoldDB" id="A0AAJ0XC21"/>
<feature type="signal peptide" evidence="1">
    <location>
        <begin position="1"/>
        <end position="26"/>
    </location>
</feature>
<evidence type="ECO:0000313" key="2">
    <source>
        <dbReference type="EMBL" id="MBK1706477.1"/>
    </source>
</evidence>
<dbReference type="EMBL" id="NRSJ01000042">
    <property type="protein sequence ID" value="MBK1706477.1"/>
    <property type="molecule type" value="Genomic_DNA"/>
</dbReference>
<evidence type="ECO:0000313" key="3">
    <source>
        <dbReference type="Proteomes" id="UP001296776"/>
    </source>
</evidence>
<comment type="caution">
    <text evidence="2">The sequence shown here is derived from an EMBL/GenBank/DDBJ whole genome shotgun (WGS) entry which is preliminary data.</text>
</comment>
<keyword evidence="3" id="KW-1185">Reference proteome</keyword>
<keyword evidence="1" id="KW-0732">Signal</keyword>